<dbReference type="Proteomes" id="UP000659654">
    <property type="component" value="Unassembled WGS sequence"/>
</dbReference>
<dbReference type="AlphaFoldDB" id="A0A1I7SC64"/>
<dbReference type="Proteomes" id="UP000095284">
    <property type="component" value="Unplaced"/>
</dbReference>
<reference evidence="2" key="2">
    <citation type="submission" date="2020-09" db="EMBL/GenBank/DDBJ databases">
        <authorList>
            <person name="Kikuchi T."/>
        </authorList>
    </citation>
    <scope>NUCLEOTIDE SEQUENCE</scope>
    <source>
        <strain evidence="2">Ka4C1</strain>
    </source>
</reference>
<feature type="region of interest" description="Disordered" evidence="1">
    <location>
        <begin position="38"/>
        <end position="260"/>
    </location>
</feature>
<feature type="compositionally biased region" description="Gly residues" evidence="1">
    <location>
        <begin position="223"/>
        <end position="235"/>
    </location>
</feature>
<protein>
    <submittedName>
        <fullName evidence="2">(pine wood nematode) hypothetical protein</fullName>
    </submittedName>
</protein>
<proteinExistence type="predicted"/>
<feature type="compositionally biased region" description="Basic and acidic residues" evidence="1">
    <location>
        <begin position="123"/>
        <end position="136"/>
    </location>
</feature>
<dbReference type="EMBL" id="CAJFDI010000002">
    <property type="protein sequence ID" value="CAD5214317.1"/>
    <property type="molecule type" value="Genomic_DNA"/>
</dbReference>
<evidence type="ECO:0000313" key="2">
    <source>
        <dbReference type="EMBL" id="CAD5214317.1"/>
    </source>
</evidence>
<evidence type="ECO:0000313" key="4">
    <source>
        <dbReference type="Proteomes" id="UP000659654"/>
    </source>
</evidence>
<keyword evidence="4" id="KW-1185">Reference proteome</keyword>
<dbReference type="Proteomes" id="UP000582659">
    <property type="component" value="Unassembled WGS sequence"/>
</dbReference>
<sequence length="260" mass="27652">MALDTLFPAYSVMPSVDIFAEEKKTEFEVSTQAEGFGFGSTQQVRPNLPPRSGFEDAKGFNAFGEKDPKFGKDGAGDRYNEQRFKENRRFSTPAAGNDVFGAGFQPDQAQEGFGSGGFGAIGEAKKEDKENDDVFGRKPGFGNERGGFGVERRGGHRNRDAFGADRRAGRTGGFQDGPRSSRVGFSSTAHPANYRGGFGASRSRPRNSEGGSTADGFGRQRGDGFGGPRSDGGGFGRDDGFQRKVGGFRGGKTSSGFGNN</sequence>
<evidence type="ECO:0000256" key="1">
    <source>
        <dbReference type="SAM" id="MobiDB-lite"/>
    </source>
</evidence>
<feature type="compositionally biased region" description="Basic and acidic residues" evidence="1">
    <location>
        <begin position="53"/>
        <end position="89"/>
    </location>
</feature>
<evidence type="ECO:0000313" key="5">
    <source>
        <dbReference type="WBParaSite" id="BXY_1061500.1"/>
    </source>
</evidence>
<dbReference type="WBParaSite" id="BXY_1061500.1">
    <property type="protein sequence ID" value="BXY_1061500.1"/>
    <property type="gene ID" value="BXY_1061500"/>
</dbReference>
<organism evidence="3 5">
    <name type="scientific">Bursaphelenchus xylophilus</name>
    <name type="common">Pinewood nematode worm</name>
    <name type="synonym">Aphelenchoides xylophilus</name>
    <dbReference type="NCBI Taxonomy" id="6326"/>
    <lineage>
        <taxon>Eukaryota</taxon>
        <taxon>Metazoa</taxon>
        <taxon>Ecdysozoa</taxon>
        <taxon>Nematoda</taxon>
        <taxon>Chromadorea</taxon>
        <taxon>Rhabditida</taxon>
        <taxon>Tylenchina</taxon>
        <taxon>Tylenchomorpha</taxon>
        <taxon>Aphelenchoidea</taxon>
        <taxon>Aphelenchoididae</taxon>
        <taxon>Bursaphelenchus</taxon>
    </lineage>
</organism>
<accession>A0A1I7SC64</accession>
<feature type="compositionally biased region" description="Basic and acidic residues" evidence="1">
    <location>
        <begin position="150"/>
        <end position="168"/>
    </location>
</feature>
<name>A0A1I7SC64_BURXY</name>
<dbReference type="EMBL" id="CAJFCV020000002">
    <property type="protein sequence ID" value="CAG9094669.1"/>
    <property type="molecule type" value="Genomic_DNA"/>
</dbReference>
<reference evidence="5" key="1">
    <citation type="submission" date="2016-11" db="UniProtKB">
        <authorList>
            <consortium name="WormBaseParasite"/>
        </authorList>
    </citation>
    <scope>IDENTIFICATION</scope>
</reference>
<evidence type="ECO:0000313" key="3">
    <source>
        <dbReference type="Proteomes" id="UP000095284"/>
    </source>
</evidence>
<gene>
    <name evidence="2" type="ORF">BXYJ_LOCUS3469</name>
</gene>